<accession>A0A9Q0IG16</accession>
<comment type="caution">
    <text evidence="2">The sequence shown here is derived from an EMBL/GenBank/DDBJ whole genome shotgun (WGS) entry which is preliminary data.</text>
</comment>
<name>A0A9Q0IG16_9TELE</name>
<evidence type="ECO:0000313" key="2">
    <source>
        <dbReference type="EMBL" id="KAJ3596875.1"/>
    </source>
</evidence>
<protein>
    <submittedName>
        <fullName evidence="2">Uncharacterized protein</fullName>
    </submittedName>
</protein>
<keyword evidence="3" id="KW-1185">Reference proteome</keyword>
<evidence type="ECO:0000256" key="1">
    <source>
        <dbReference type="SAM" id="MobiDB-lite"/>
    </source>
</evidence>
<dbReference type="Proteomes" id="UP001148018">
    <property type="component" value="Unassembled WGS sequence"/>
</dbReference>
<organism evidence="2 3">
    <name type="scientific">Muraenolepis orangiensis</name>
    <name type="common">Patagonian moray cod</name>
    <dbReference type="NCBI Taxonomy" id="630683"/>
    <lineage>
        <taxon>Eukaryota</taxon>
        <taxon>Metazoa</taxon>
        <taxon>Chordata</taxon>
        <taxon>Craniata</taxon>
        <taxon>Vertebrata</taxon>
        <taxon>Euteleostomi</taxon>
        <taxon>Actinopterygii</taxon>
        <taxon>Neopterygii</taxon>
        <taxon>Teleostei</taxon>
        <taxon>Neoteleostei</taxon>
        <taxon>Acanthomorphata</taxon>
        <taxon>Zeiogadaria</taxon>
        <taxon>Gadariae</taxon>
        <taxon>Gadiformes</taxon>
        <taxon>Muraenolepidoidei</taxon>
        <taxon>Muraenolepididae</taxon>
        <taxon>Muraenolepis</taxon>
    </lineage>
</organism>
<feature type="region of interest" description="Disordered" evidence="1">
    <location>
        <begin position="1"/>
        <end position="59"/>
    </location>
</feature>
<dbReference type="AlphaFoldDB" id="A0A9Q0IG16"/>
<sequence length="87" mass="9437">MQQEADDESIANPVHRSELTLAPRPDDLLELQDPDGVDPGPKPQANVEPGPRDDAKTAQMCGVPRYQSFWQAGSPQLQIGEEGLSIS</sequence>
<evidence type="ECO:0000313" key="3">
    <source>
        <dbReference type="Proteomes" id="UP001148018"/>
    </source>
</evidence>
<dbReference type="EMBL" id="JANIIK010000110">
    <property type="protein sequence ID" value="KAJ3596875.1"/>
    <property type="molecule type" value="Genomic_DNA"/>
</dbReference>
<reference evidence="2" key="1">
    <citation type="submission" date="2022-07" db="EMBL/GenBank/DDBJ databases">
        <title>Chromosome-level genome of Muraenolepis orangiensis.</title>
        <authorList>
            <person name="Kim J."/>
        </authorList>
    </citation>
    <scope>NUCLEOTIDE SEQUENCE</scope>
    <source>
        <strain evidence="2">KU_S4_2022</strain>
        <tissue evidence="2">Muscle</tissue>
    </source>
</reference>
<proteinExistence type="predicted"/>
<gene>
    <name evidence="2" type="ORF">NHX12_003275</name>
</gene>